<proteinExistence type="predicted"/>
<sequence>MNADEQWLLEGDPAIRWRVLRDLTGAAAAEVTRERNRVATEGWGARLLAEQDDDGRWSGADYAPKWTSTTYTLLRLLWLGLPPGHPAALTACERLWEWRARWRVPETCIAGILVRLTSHFRYDAEGLDDLVAYLLDQQLADGGWNCATRTDKGKHGSFHTSIQVLEALDAYPGDTGDAARKGREFFLRHRLYQSHRTGEVAIRASVRFPAFPEWHFDVLRGLEYFAGAGAGPDERLGDAAAVVERARRRDGRWPTYAEYPGRQWFPLEPPGASRWNTARALRVLRWWNGR</sequence>
<dbReference type="AlphaFoldDB" id="A0A919W2D3"/>
<dbReference type="Proteomes" id="UP000677082">
    <property type="component" value="Unassembled WGS sequence"/>
</dbReference>
<comment type="caution">
    <text evidence="1">The sequence shown here is derived from an EMBL/GenBank/DDBJ whole genome shotgun (WGS) entry which is preliminary data.</text>
</comment>
<dbReference type="EMBL" id="BOQN01000066">
    <property type="protein sequence ID" value="GIM93452.1"/>
    <property type="molecule type" value="Genomic_DNA"/>
</dbReference>
<dbReference type="InterPro" id="IPR008930">
    <property type="entry name" value="Terpenoid_cyclase/PrenylTrfase"/>
</dbReference>
<dbReference type="RefSeq" id="WP_213009269.1">
    <property type="nucleotide sequence ID" value="NZ_BOQN01000066.1"/>
</dbReference>
<dbReference type="Gene3D" id="1.50.10.20">
    <property type="match status" value="1"/>
</dbReference>
<evidence type="ECO:0000313" key="1">
    <source>
        <dbReference type="EMBL" id="GIM93452.1"/>
    </source>
</evidence>
<evidence type="ECO:0008006" key="3">
    <source>
        <dbReference type="Google" id="ProtNLM"/>
    </source>
</evidence>
<name>A0A919W2D3_9ACTN</name>
<accession>A0A919W2D3</accession>
<gene>
    <name evidence="1" type="ORF">Ato02nite_052450</name>
</gene>
<protein>
    <recommendedName>
        <fullName evidence="3">Squalene cyclase C-terminal domain-containing protein</fullName>
    </recommendedName>
</protein>
<organism evidence="1 2">
    <name type="scientific">Paractinoplanes toevensis</name>
    <dbReference type="NCBI Taxonomy" id="571911"/>
    <lineage>
        <taxon>Bacteria</taxon>
        <taxon>Bacillati</taxon>
        <taxon>Actinomycetota</taxon>
        <taxon>Actinomycetes</taxon>
        <taxon>Micromonosporales</taxon>
        <taxon>Micromonosporaceae</taxon>
        <taxon>Paractinoplanes</taxon>
    </lineage>
</organism>
<reference evidence="1 2" key="1">
    <citation type="submission" date="2021-03" db="EMBL/GenBank/DDBJ databases">
        <title>Whole genome shotgun sequence of Actinoplanes toevensis NBRC 105298.</title>
        <authorList>
            <person name="Komaki H."/>
            <person name="Tamura T."/>
        </authorList>
    </citation>
    <scope>NUCLEOTIDE SEQUENCE [LARGE SCALE GENOMIC DNA]</scope>
    <source>
        <strain evidence="1 2">NBRC 105298</strain>
    </source>
</reference>
<evidence type="ECO:0000313" key="2">
    <source>
        <dbReference type="Proteomes" id="UP000677082"/>
    </source>
</evidence>
<keyword evidence="2" id="KW-1185">Reference proteome</keyword>
<dbReference type="SUPFAM" id="SSF48239">
    <property type="entry name" value="Terpenoid cyclases/Protein prenyltransferases"/>
    <property type="match status" value="1"/>
</dbReference>